<dbReference type="AlphaFoldDB" id="Q8CLT5"/>
<evidence type="ECO:0000313" key="1">
    <source>
        <dbReference type="EMBL" id="AAM83856.1"/>
    </source>
</evidence>
<evidence type="ECO:0000313" key="2">
    <source>
        <dbReference type="Proteomes" id="UP000002490"/>
    </source>
</evidence>
<proteinExistence type="predicted"/>
<sequence>MSHSPDRDSSPLSCIQAITILLYFKYCAGRKSCINNIGFVDNEFRDIIVHNTVENNIPIHIFISG</sequence>
<gene>
    <name evidence="1" type="ordered locus">y0262</name>
</gene>
<dbReference type="DNASU" id="1145209"/>
<dbReference type="KEGG" id="ypk:y0262"/>
<dbReference type="Proteomes" id="UP000002490">
    <property type="component" value="Chromosome"/>
</dbReference>
<protein>
    <submittedName>
        <fullName evidence="1">Uncharacterized protein</fullName>
    </submittedName>
</protein>
<dbReference type="HOGENOM" id="CLU_2848947_0_0_6"/>
<accession>Q8CLT5</accession>
<organism evidence="1 2">
    <name type="scientific">Yersinia pestis</name>
    <dbReference type="NCBI Taxonomy" id="632"/>
    <lineage>
        <taxon>Bacteria</taxon>
        <taxon>Pseudomonadati</taxon>
        <taxon>Pseudomonadota</taxon>
        <taxon>Gammaproteobacteria</taxon>
        <taxon>Enterobacterales</taxon>
        <taxon>Yersiniaceae</taxon>
        <taxon>Yersinia</taxon>
    </lineage>
</organism>
<name>Q8CLT5_YERPE</name>
<reference evidence="1 2" key="1">
    <citation type="journal article" date="2002" name="J. Bacteriol.">
        <title>Genome sequence of Yersinia pestis KIM.</title>
        <authorList>
            <person name="Deng W."/>
            <person name="Burland V."/>
            <person name="Plunkett G.III."/>
            <person name="Boutin A."/>
            <person name="Mayhew G.F."/>
            <person name="Liss P."/>
            <person name="Perna N.T."/>
            <person name="Rose D.J."/>
            <person name="Mau B."/>
            <person name="Zhou S."/>
            <person name="Schwartz D.C."/>
            <person name="Fetherston J.D."/>
            <person name="Lindler L.E."/>
            <person name="Brubaker R.R."/>
            <person name="Plana G.V."/>
            <person name="Straley S.C."/>
            <person name="McDonough K.A."/>
            <person name="Nilles M.L."/>
            <person name="Matson J.S."/>
            <person name="Blattner F.R."/>
            <person name="Perry R.D."/>
        </authorList>
    </citation>
    <scope>NUCLEOTIDE SEQUENCE [LARGE SCALE GENOMIC DNA]</scope>
    <source>
        <strain evidence="2">KIM10+ / Biovar Mediaevalis</strain>
    </source>
</reference>
<dbReference type="EMBL" id="AE009952">
    <property type="protein sequence ID" value="AAM83856.1"/>
    <property type="molecule type" value="Genomic_DNA"/>
</dbReference>